<name>A0A1M5H544_9FLAO</name>
<organism evidence="1 2">
    <name type="scientific">Flavobacterium micromati</name>
    <dbReference type="NCBI Taxonomy" id="229205"/>
    <lineage>
        <taxon>Bacteria</taxon>
        <taxon>Pseudomonadati</taxon>
        <taxon>Bacteroidota</taxon>
        <taxon>Flavobacteriia</taxon>
        <taxon>Flavobacteriales</taxon>
        <taxon>Flavobacteriaceae</taxon>
        <taxon>Flavobacterium</taxon>
    </lineage>
</organism>
<proteinExistence type="predicted"/>
<evidence type="ECO:0000313" key="1">
    <source>
        <dbReference type="EMBL" id="SHG11120.1"/>
    </source>
</evidence>
<protein>
    <recommendedName>
        <fullName evidence="3">SGNH/GDSL hydrolase family protein</fullName>
    </recommendedName>
</protein>
<dbReference type="EMBL" id="FQWF01000002">
    <property type="protein sequence ID" value="SHG11120.1"/>
    <property type="molecule type" value="Genomic_DNA"/>
</dbReference>
<reference evidence="2" key="1">
    <citation type="submission" date="2016-11" db="EMBL/GenBank/DDBJ databases">
        <authorList>
            <person name="Varghese N."/>
            <person name="Submissions S."/>
        </authorList>
    </citation>
    <scope>NUCLEOTIDE SEQUENCE [LARGE SCALE GENOMIC DNA]</scope>
    <source>
        <strain evidence="2">DSM 17659</strain>
    </source>
</reference>
<dbReference type="AlphaFoldDB" id="A0A1M5H544"/>
<accession>A0A1M5H544</accession>
<dbReference type="RefSeq" id="WP_073017252.1">
    <property type="nucleotide sequence ID" value="NZ_FQWF01000002.1"/>
</dbReference>
<sequence length="289" mass="33416">MKKFIGFAAKVLILILLLLALLDVLYTVVYLQASNRGKIDYVYNSKPRIYDVVILGSSRANNHFVTQLFEEKGLKAFNYGMSGGHLFEASLLLKLMIERKYKIQNVIIETDLNLSNEKRAEGIASKFLPYIHSSRLIENHFSQEDDFSELFYIPFYRYLKFDSSIGFREMYKCLTFQPTNTLKNGGFYALKGNNGKMKNNLSALKPIQNKYYEEIKQICADNKINLIAVMTPMCSNTKGLDYFKKANKIYPEIHNYENVVDNDKYFSSCGHMNNEGAKLFTSRIIKDFF</sequence>
<gene>
    <name evidence="1" type="ORF">SAMN05444372_102296</name>
</gene>
<evidence type="ECO:0000313" key="2">
    <source>
        <dbReference type="Proteomes" id="UP000184020"/>
    </source>
</evidence>
<evidence type="ECO:0008006" key="3">
    <source>
        <dbReference type="Google" id="ProtNLM"/>
    </source>
</evidence>
<keyword evidence="2" id="KW-1185">Reference proteome</keyword>
<dbReference type="STRING" id="229205.SAMN05444372_102296"/>
<dbReference type="OrthoDB" id="7297045at2"/>
<dbReference type="Proteomes" id="UP000184020">
    <property type="component" value="Unassembled WGS sequence"/>
</dbReference>